<protein>
    <submittedName>
        <fullName evidence="1">Uncharacterized protein</fullName>
    </submittedName>
</protein>
<reference evidence="1" key="1">
    <citation type="submission" date="2015-11" db="EMBL/GenBank/DDBJ databases">
        <title>De novo transcriptome assembly of four potential Pierce s Disease insect vectors from Arizona vineyards.</title>
        <authorList>
            <person name="Tassone E.E."/>
        </authorList>
    </citation>
    <scope>NUCLEOTIDE SEQUENCE</scope>
</reference>
<sequence length="135" mass="14878">PRYARFSAVYRRINTLMSQVDVGRLVKCTQPASIVNNHTEAIGDIYIGNSSVSYAGAIKSALPKIDSSLETKDLNFTNNCMKSVRSVNDKHILTPAVNSPFSCKSKEISVLPPKTFANAKRNLSEMEKNDKVRSA</sequence>
<name>A0A1B6K534_9HEMI</name>
<dbReference type="AlphaFoldDB" id="A0A1B6K534"/>
<evidence type="ECO:0000313" key="1">
    <source>
        <dbReference type="EMBL" id="JAT06556.1"/>
    </source>
</evidence>
<dbReference type="EMBL" id="GECU01001151">
    <property type="protein sequence ID" value="JAT06556.1"/>
    <property type="molecule type" value="Transcribed_RNA"/>
</dbReference>
<proteinExistence type="predicted"/>
<feature type="non-terminal residue" evidence="1">
    <location>
        <position position="1"/>
    </location>
</feature>
<accession>A0A1B6K534</accession>
<organism evidence="1">
    <name type="scientific">Homalodisca liturata</name>
    <dbReference type="NCBI Taxonomy" id="320908"/>
    <lineage>
        <taxon>Eukaryota</taxon>
        <taxon>Metazoa</taxon>
        <taxon>Ecdysozoa</taxon>
        <taxon>Arthropoda</taxon>
        <taxon>Hexapoda</taxon>
        <taxon>Insecta</taxon>
        <taxon>Pterygota</taxon>
        <taxon>Neoptera</taxon>
        <taxon>Paraneoptera</taxon>
        <taxon>Hemiptera</taxon>
        <taxon>Auchenorrhyncha</taxon>
        <taxon>Membracoidea</taxon>
        <taxon>Cicadellidae</taxon>
        <taxon>Cicadellinae</taxon>
        <taxon>Proconiini</taxon>
        <taxon>Homalodisca</taxon>
    </lineage>
</organism>
<gene>
    <name evidence="1" type="ORF">g.40383</name>
</gene>
<feature type="non-terminal residue" evidence="1">
    <location>
        <position position="135"/>
    </location>
</feature>